<evidence type="ECO:0000313" key="2">
    <source>
        <dbReference type="EMBL" id="OGL66769.1"/>
    </source>
</evidence>
<organism evidence="2 3">
    <name type="scientific">Candidatus Uhrbacteria bacterium RIFCSPHIGHO2_01_FULL_63_20</name>
    <dbReference type="NCBI Taxonomy" id="1802385"/>
    <lineage>
        <taxon>Bacteria</taxon>
        <taxon>Candidatus Uhriibacteriota</taxon>
    </lineage>
</organism>
<dbReference type="STRING" id="1802385.A2856_03320"/>
<reference evidence="2 3" key="1">
    <citation type="journal article" date="2016" name="Nat. Commun.">
        <title>Thousands of microbial genomes shed light on interconnected biogeochemical processes in an aquifer system.</title>
        <authorList>
            <person name="Anantharaman K."/>
            <person name="Brown C.T."/>
            <person name="Hug L.A."/>
            <person name="Sharon I."/>
            <person name="Castelle C.J."/>
            <person name="Probst A.J."/>
            <person name="Thomas B.C."/>
            <person name="Singh A."/>
            <person name="Wilkins M.J."/>
            <person name="Karaoz U."/>
            <person name="Brodie E.L."/>
            <person name="Williams K.H."/>
            <person name="Hubbard S.S."/>
            <person name="Banfield J.F."/>
        </authorList>
    </citation>
    <scope>NUCLEOTIDE SEQUENCE [LARGE SCALE GENOMIC DNA]</scope>
</reference>
<proteinExistence type="predicted"/>
<dbReference type="EMBL" id="MGDT01000006">
    <property type="protein sequence ID" value="OGL66769.1"/>
    <property type="molecule type" value="Genomic_DNA"/>
</dbReference>
<dbReference type="SUPFAM" id="SSF101898">
    <property type="entry name" value="NHL repeat"/>
    <property type="match status" value="1"/>
</dbReference>
<evidence type="ECO:0000256" key="1">
    <source>
        <dbReference type="SAM" id="MobiDB-lite"/>
    </source>
</evidence>
<name>A0A1F7TLC2_9BACT</name>
<protein>
    <recommendedName>
        <fullName evidence="4">PPM-type phosphatase domain-containing protein</fullName>
    </recommendedName>
</protein>
<evidence type="ECO:0008006" key="4">
    <source>
        <dbReference type="Google" id="ProtNLM"/>
    </source>
</evidence>
<dbReference type="Proteomes" id="UP000177885">
    <property type="component" value="Unassembled WGS sequence"/>
</dbReference>
<gene>
    <name evidence="2" type="ORF">A2856_03320</name>
</gene>
<comment type="caution">
    <text evidence="2">The sequence shown here is derived from an EMBL/GenBank/DDBJ whole genome shotgun (WGS) entry which is preliminary data.</text>
</comment>
<dbReference type="AlphaFoldDB" id="A0A1F7TLC2"/>
<accession>A0A1F7TLC2</accession>
<feature type="region of interest" description="Disordered" evidence="1">
    <location>
        <begin position="1"/>
        <end position="23"/>
    </location>
</feature>
<evidence type="ECO:0000313" key="3">
    <source>
        <dbReference type="Proteomes" id="UP000177885"/>
    </source>
</evidence>
<sequence>MEPNTRLKAGTYADPSPSPAAPRTTLWPLSGRDGFVFALCLARLKRPSPDANLLCRTVEEQVQRLSASFGAGDHAQHRFEEFLSSLNASVSELVRATEWSLPIKEFHALVGIACEEEMYLSGTGDLAALFLHRTPDQRYQVFNLSRGIHTEQALPTWEKPFAVVLDGSLHPGDVFCVASKDLAPAVGNDELCAILSTLPPAGAAARIRQYFAFNDVLSVLVLRVEADEPETTQAKPKSEVSLSTLAASREETRRLIEDQAPNASLLLSLWQRVFRRAPASDAPRPRSLSRVVHGLLGAGKALVAAGLWTGRATVDVTRADGRARIVRETRLRADEVARGWLRRAGSVPNSSRYLALAAVVVLVAFGVSISVLSSARARHADDAAFETRLAAASELREEAAAAAIYRDEDRARVLYTEALTTLASVAAATRERQEAVAKIVSDIEAALDQLRHVVRLSDLPRFASLEGARALVKVGTNLYAFTAAREVVRVDPVGKTATALPLPDASVGAAREASADETAAYFLDDRPGISLFDPELLHMRVTDLLPDAGNDWKDVAAYGDRLYVLESSPTDTQVQRFNATASGFGSPTGWIRSKTTPLADARSLAVDGSVFVLLPTGPVRFVSSGQSGWDASEVEPAMTDALDLWTDLESDRVYVLEPAQKRVMVFAKENGALLTQYVADAFTDATDLLVDETAQTIYVLTPDALYGFRTGQ</sequence>